<dbReference type="PRINTS" id="PR00080">
    <property type="entry name" value="SDRFAMILY"/>
</dbReference>
<dbReference type="FunFam" id="3.40.50.720:FF:000173">
    <property type="entry name" value="3-oxoacyl-[acyl-carrier protein] reductase"/>
    <property type="match status" value="1"/>
</dbReference>
<dbReference type="AlphaFoldDB" id="A0A327M4G6"/>
<evidence type="ECO:0000313" key="3">
    <source>
        <dbReference type="EMBL" id="RAI58161.1"/>
    </source>
</evidence>
<evidence type="ECO:0000256" key="1">
    <source>
        <dbReference type="ARBA" id="ARBA00006484"/>
    </source>
</evidence>
<dbReference type="Gene3D" id="3.40.50.720">
    <property type="entry name" value="NAD(P)-binding Rossmann-like Domain"/>
    <property type="match status" value="1"/>
</dbReference>
<reference evidence="4" key="1">
    <citation type="submission" date="2018-06" db="EMBL/GenBank/DDBJ databases">
        <authorList>
            <person name="Khan S.A."/>
        </authorList>
    </citation>
    <scope>NUCLEOTIDE SEQUENCE [LARGE SCALE GENOMIC DNA]</scope>
    <source>
        <strain evidence="4">DB-1506</strain>
    </source>
</reference>
<dbReference type="EMBL" id="QLIX01000011">
    <property type="protein sequence ID" value="RAI58161.1"/>
    <property type="molecule type" value="Genomic_DNA"/>
</dbReference>
<dbReference type="RefSeq" id="WP_111470795.1">
    <property type="nucleotide sequence ID" value="NZ_QLIX01000011.1"/>
</dbReference>
<dbReference type="PANTHER" id="PTHR42879:SF2">
    <property type="entry name" value="3-OXOACYL-[ACYL-CARRIER-PROTEIN] REDUCTASE FABG"/>
    <property type="match status" value="1"/>
</dbReference>
<gene>
    <name evidence="3" type="ORF">DOO78_15640</name>
</gene>
<dbReference type="OrthoDB" id="9803333at2"/>
<dbReference type="GO" id="GO:0016491">
    <property type="term" value="F:oxidoreductase activity"/>
    <property type="evidence" value="ECO:0007669"/>
    <property type="project" value="UniProtKB-KW"/>
</dbReference>
<dbReference type="PANTHER" id="PTHR42879">
    <property type="entry name" value="3-OXOACYL-(ACYL-CARRIER-PROTEIN) REDUCTASE"/>
    <property type="match status" value="1"/>
</dbReference>
<organism evidence="3 4">
    <name type="scientific">Roseicella frigidaeris</name>
    <dbReference type="NCBI Taxonomy" id="2230885"/>
    <lineage>
        <taxon>Bacteria</taxon>
        <taxon>Pseudomonadati</taxon>
        <taxon>Pseudomonadota</taxon>
        <taxon>Alphaproteobacteria</taxon>
        <taxon>Acetobacterales</taxon>
        <taxon>Roseomonadaceae</taxon>
        <taxon>Roseicella</taxon>
    </lineage>
</organism>
<dbReference type="InterPro" id="IPR002347">
    <property type="entry name" value="SDR_fam"/>
</dbReference>
<comment type="caution">
    <text evidence="3">The sequence shown here is derived from an EMBL/GenBank/DDBJ whole genome shotgun (WGS) entry which is preliminary data.</text>
</comment>
<evidence type="ECO:0000256" key="2">
    <source>
        <dbReference type="ARBA" id="ARBA00023002"/>
    </source>
</evidence>
<protein>
    <submittedName>
        <fullName evidence="3">SDR family NAD(P)-dependent oxidoreductase</fullName>
    </submittedName>
</protein>
<keyword evidence="4" id="KW-1185">Reference proteome</keyword>
<dbReference type="InterPro" id="IPR036291">
    <property type="entry name" value="NAD(P)-bd_dom_sf"/>
</dbReference>
<dbReference type="NCBIfam" id="NF009466">
    <property type="entry name" value="PRK12826.1-2"/>
    <property type="match status" value="1"/>
</dbReference>
<sequence>MSAPESPVRDRLALVTGAARGIGAGIAAKLAALGHPVVLADVIPEVEATAAGLRERGHQARAIRLDVADEAAVAALPIALGEDWHRLGILVNNAGISPKGPDGRARRIRDMPAEEWRRVLAVNLTGAFLVSQACLPPLRARRWGRIIMITSQAARAKSQIAGAHYAAAKTGLMGFARSLAVECGPDGITVNSIAPGRIDTPMARGTTDAANAAFLAQIPAGRLGTPGDVAEVAAFLASEAAGYLTGATIDVGGGSFMP</sequence>
<accession>A0A327M4G6</accession>
<name>A0A327M4G6_9PROT</name>
<proteinExistence type="inferred from homology"/>
<dbReference type="Pfam" id="PF13561">
    <property type="entry name" value="adh_short_C2"/>
    <property type="match status" value="1"/>
</dbReference>
<comment type="similarity">
    <text evidence="1">Belongs to the short-chain dehydrogenases/reductases (SDR) family.</text>
</comment>
<dbReference type="Proteomes" id="UP000249065">
    <property type="component" value="Unassembled WGS sequence"/>
</dbReference>
<dbReference type="SUPFAM" id="SSF51735">
    <property type="entry name" value="NAD(P)-binding Rossmann-fold domains"/>
    <property type="match status" value="1"/>
</dbReference>
<dbReference type="PRINTS" id="PR00081">
    <property type="entry name" value="GDHRDH"/>
</dbReference>
<evidence type="ECO:0000313" key="4">
    <source>
        <dbReference type="Proteomes" id="UP000249065"/>
    </source>
</evidence>
<keyword evidence="2" id="KW-0560">Oxidoreductase</keyword>
<dbReference type="InterPro" id="IPR050259">
    <property type="entry name" value="SDR"/>
</dbReference>